<comment type="caution">
    <text evidence="2">The sequence shown here is derived from an EMBL/GenBank/DDBJ whole genome shotgun (WGS) entry which is preliminary data.</text>
</comment>
<organism evidence="2 3">
    <name type="scientific">Streptomyces jumonjinensis</name>
    <dbReference type="NCBI Taxonomy" id="1945"/>
    <lineage>
        <taxon>Bacteria</taxon>
        <taxon>Bacillati</taxon>
        <taxon>Actinomycetota</taxon>
        <taxon>Actinomycetes</taxon>
        <taxon>Kitasatosporales</taxon>
        <taxon>Streptomycetaceae</taxon>
        <taxon>Streptomyces</taxon>
    </lineage>
</organism>
<dbReference type="EMBL" id="VCLA01000197">
    <property type="protein sequence ID" value="MQT05110.1"/>
    <property type="molecule type" value="Genomic_DNA"/>
</dbReference>
<dbReference type="Proteomes" id="UP000419138">
    <property type="component" value="Unassembled WGS sequence"/>
</dbReference>
<feature type="region of interest" description="Disordered" evidence="1">
    <location>
        <begin position="169"/>
        <end position="210"/>
    </location>
</feature>
<keyword evidence="3" id="KW-1185">Reference proteome</keyword>
<protein>
    <submittedName>
        <fullName evidence="2">Uncharacterized protein</fullName>
    </submittedName>
</protein>
<name>A0A646KSP6_STRJU</name>
<dbReference type="AlphaFoldDB" id="A0A646KSP6"/>
<evidence type="ECO:0000256" key="1">
    <source>
        <dbReference type="SAM" id="MobiDB-lite"/>
    </source>
</evidence>
<gene>
    <name evidence="2" type="ORF">FF041_34735</name>
</gene>
<feature type="compositionally biased region" description="Basic and acidic residues" evidence="1">
    <location>
        <begin position="181"/>
        <end position="197"/>
    </location>
</feature>
<evidence type="ECO:0000313" key="3">
    <source>
        <dbReference type="Proteomes" id="UP000419138"/>
    </source>
</evidence>
<proteinExistence type="predicted"/>
<sequence length="210" mass="23179">MDLEPTATDEAETLATALHAYLSESGFSFAGLTGKEATQTITRAVAGWAAASGWKSRAEAPIRYIDPPRQMPGGCRTYWSPPWSAYLDLRLIRKAGPSIAVEIDREDYSTAVDKLRDEALRGRPSLWLRWHGALRAEVPAGVARLHLPTRSTRSPLRYTLAPVTGAAAVTFGGPVPPEAQEDARRRDQQRMTEEKRITALPRQPGPIRCY</sequence>
<reference evidence="2 3" key="1">
    <citation type="submission" date="2019-05" db="EMBL/GenBank/DDBJ databases">
        <title>Comparative genomics and metabolomics analyses of clavulanic acid producing Streptomyces species provides insight into specialized metabolism and evolution of beta-lactam biosynthetic gene clusters.</title>
        <authorList>
            <person name="Moore M.A."/>
            <person name="Cruz-Morales P."/>
            <person name="Barona Gomez F."/>
            <person name="Kapil T."/>
        </authorList>
    </citation>
    <scope>NUCLEOTIDE SEQUENCE [LARGE SCALE GENOMIC DNA]</scope>
    <source>
        <strain evidence="2 3">NRRL 5741</strain>
    </source>
</reference>
<evidence type="ECO:0000313" key="2">
    <source>
        <dbReference type="EMBL" id="MQT05110.1"/>
    </source>
</evidence>
<accession>A0A646KSP6</accession>